<evidence type="ECO:0000313" key="1">
    <source>
        <dbReference type="EMBL" id="KAG5593092.1"/>
    </source>
</evidence>
<evidence type="ECO:0008006" key="3">
    <source>
        <dbReference type="Google" id="ProtNLM"/>
    </source>
</evidence>
<dbReference type="Proteomes" id="UP000824120">
    <property type="component" value="Chromosome 8"/>
</dbReference>
<feature type="non-terminal residue" evidence="1">
    <location>
        <position position="1"/>
    </location>
</feature>
<accession>A0A9J5Y189</accession>
<gene>
    <name evidence="1" type="ORF">H5410_043606</name>
</gene>
<comment type="caution">
    <text evidence="1">The sequence shown here is derived from an EMBL/GenBank/DDBJ whole genome shotgun (WGS) entry which is preliminary data.</text>
</comment>
<organism evidence="1 2">
    <name type="scientific">Solanum commersonii</name>
    <name type="common">Commerson's wild potato</name>
    <name type="synonym">Commerson's nightshade</name>
    <dbReference type="NCBI Taxonomy" id="4109"/>
    <lineage>
        <taxon>Eukaryota</taxon>
        <taxon>Viridiplantae</taxon>
        <taxon>Streptophyta</taxon>
        <taxon>Embryophyta</taxon>
        <taxon>Tracheophyta</taxon>
        <taxon>Spermatophyta</taxon>
        <taxon>Magnoliopsida</taxon>
        <taxon>eudicotyledons</taxon>
        <taxon>Gunneridae</taxon>
        <taxon>Pentapetalae</taxon>
        <taxon>asterids</taxon>
        <taxon>lamiids</taxon>
        <taxon>Solanales</taxon>
        <taxon>Solanaceae</taxon>
        <taxon>Solanoideae</taxon>
        <taxon>Solaneae</taxon>
        <taxon>Solanum</taxon>
    </lineage>
</organism>
<dbReference type="GO" id="GO:0003723">
    <property type="term" value="F:RNA binding"/>
    <property type="evidence" value="ECO:0007669"/>
    <property type="project" value="InterPro"/>
</dbReference>
<dbReference type="PANTHER" id="PTHR47926">
    <property type="entry name" value="PENTATRICOPEPTIDE REPEAT-CONTAINING PROTEIN"/>
    <property type="match status" value="1"/>
</dbReference>
<reference evidence="1 2" key="1">
    <citation type="submission" date="2020-09" db="EMBL/GenBank/DDBJ databases">
        <title>De no assembly of potato wild relative species, Solanum commersonii.</title>
        <authorList>
            <person name="Cho K."/>
        </authorList>
    </citation>
    <scope>NUCLEOTIDE SEQUENCE [LARGE SCALE GENOMIC DNA]</scope>
    <source>
        <strain evidence="1">LZ3.2</strain>
        <tissue evidence="1">Leaf</tissue>
    </source>
</reference>
<proteinExistence type="predicted"/>
<dbReference type="InterPro" id="IPR046848">
    <property type="entry name" value="E_motif"/>
</dbReference>
<dbReference type="InterPro" id="IPR046960">
    <property type="entry name" value="PPR_At4g14850-like_plant"/>
</dbReference>
<name>A0A9J5Y189_SOLCO</name>
<keyword evidence="2" id="KW-1185">Reference proteome</keyword>
<dbReference type="Pfam" id="PF20431">
    <property type="entry name" value="E_motif"/>
    <property type="match status" value="1"/>
</dbReference>
<protein>
    <recommendedName>
        <fullName evidence="3">Pentatricopeptide repeat-containing protein</fullName>
    </recommendedName>
</protein>
<sequence length="104" mass="12088">MEGQLREAYELVQVSKEPIDSHLGHYYHLCDAHRNYEVADIVACRLFGNKLENNSYRIMLSNMYASDGRWDLVNKLRVDSGLTKLKRPGKSWITRSREARTSTL</sequence>
<dbReference type="GO" id="GO:0009451">
    <property type="term" value="P:RNA modification"/>
    <property type="evidence" value="ECO:0007669"/>
    <property type="project" value="InterPro"/>
</dbReference>
<dbReference type="PANTHER" id="PTHR47926:SF347">
    <property type="entry name" value="PENTATRICOPEPTIDE REPEAT-CONTAINING PROTEIN"/>
    <property type="match status" value="1"/>
</dbReference>
<dbReference type="EMBL" id="JACXVP010000008">
    <property type="protein sequence ID" value="KAG5593092.1"/>
    <property type="molecule type" value="Genomic_DNA"/>
</dbReference>
<evidence type="ECO:0000313" key="2">
    <source>
        <dbReference type="Proteomes" id="UP000824120"/>
    </source>
</evidence>
<dbReference type="OrthoDB" id="185373at2759"/>
<dbReference type="AlphaFoldDB" id="A0A9J5Y189"/>